<evidence type="ECO:0000313" key="3">
    <source>
        <dbReference type="Proteomes" id="UP000019095"/>
    </source>
</evidence>
<accession>W0PEL0</accession>
<feature type="transmembrane region" description="Helical" evidence="1">
    <location>
        <begin position="121"/>
        <end position="140"/>
    </location>
</feature>
<feature type="transmembrane region" description="Helical" evidence="1">
    <location>
        <begin position="48"/>
        <end position="68"/>
    </location>
</feature>
<protein>
    <submittedName>
        <fullName evidence="2">Putative membrane protein</fullName>
    </submittedName>
</protein>
<dbReference type="eggNOG" id="ENOG502ZZD2">
    <property type="taxonomic scope" value="Bacteria"/>
</dbReference>
<keyword evidence="3" id="KW-1185">Reference proteome</keyword>
<dbReference type="EMBL" id="CP003915">
    <property type="protein sequence ID" value="AHG65389.1"/>
    <property type="molecule type" value="Genomic_DNA"/>
</dbReference>
<dbReference type="AlphaFoldDB" id="W0PEL0"/>
<dbReference type="Proteomes" id="UP000019095">
    <property type="component" value="Chromosome"/>
</dbReference>
<name>W0PEL0_ADVMD</name>
<feature type="transmembrane region" description="Helical" evidence="1">
    <location>
        <begin position="12"/>
        <end position="36"/>
    </location>
</feature>
<dbReference type="STRING" id="1247726.MIM_c33280"/>
<keyword evidence="1" id="KW-0812">Transmembrane</keyword>
<dbReference type="KEGG" id="amim:MIM_c33280"/>
<gene>
    <name evidence="2" type="ORF">MIM_c33280</name>
</gene>
<feature type="transmembrane region" description="Helical" evidence="1">
    <location>
        <begin position="80"/>
        <end position="101"/>
    </location>
</feature>
<dbReference type="HOGENOM" id="CLU_118089_0_0_4"/>
<sequence>MEMDSPVTHPDVFVHVRIIIGMVLGLSISRLVTGLARFVQHPKRDNIYPIHIAWVLFLLVAIIHFWWFEFGLSAIHRWTFEIYLFLIAYAILFAFLSAILFPDRMDEYRGFEDYFQSRRKWFYGLLALLFIVDLIDSRIKGIEHFQSLGLEYPIRQLAFAICATVAVFVSSKRFQAVFVTVGLIYQITWILRLFDVLN</sequence>
<evidence type="ECO:0000313" key="2">
    <source>
        <dbReference type="EMBL" id="AHG65389.1"/>
    </source>
</evidence>
<organism evidence="2 3">
    <name type="scientific">Advenella mimigardefordensis (strain DSM 17166 / LMG 22922 / DPN7)</name>
    <dbReference type="NCBI Taxonomy" id="1247726"/>
    <lineage>
        <taxon>Bacteria</taxon>
        <taxon>Pseudomonadati</taxon>
        <taxon>Pseudomonadota</taxon>
        <taxon>Betaproteobacteria</taxon>
        <taxon>Burkholderiales</taxon>
        <taxon>Alcaligenaceae</taxon>
    </lineage>
</organism>
<evidence type="ECO:0000256" key="1">
    <source>
        <dbReference type="SAM" id="Phobius"/>
    </source>
</evidence>
<feature type="transmembrane region" description="Helical" evidence="1">
    <location>
        <begin position="152"/>
        <end position="169"/>
    </location>
</feature>
<keyword evidence="1" id="KW-0472">Membrane</keyword>
<keyword evidence="1" id="KW-1133">Transmembrane helix</keyword>
<reference evidence="2 3" key="1">
    <citation type="journal article" date="2014" name="Microbiology">
        <title>Unravelling the complete genome sequence of Advenella mimigardefordensis strain DPN7T and novel insights in the catabolism of the xenobiotic polythioester precursor 3,3'-dithiodipropionate.</title>
        <authorList>
            <person name="Wubbeler J.H."/>
            <person name="Hiessl S."/>
            <person name="Schuldes J."/>
            <person name="Thurmer A."/>
            <person name="Daniel R."/>
            <person name="Steinbuchel A."/>
        </authorList>
    </citation>
    <scope>NUCLEOTIDE SEQUENCE [LARGE SCALE GENOMIC DNA]</scope>
    <source>
        <strain evidence="3">DSM 17166 / LMG 22922 / DPN7</strain>
    </source>
</reference>
<proteinExistence type="predicted"/>
<feature type="transmembrane region" description="Helical" evidence="1">
    <location>
        <begin position="176"/>
        <end position="194"/>
    </location>
</feature>